<dbReference type="PANTHER" id="PTHR33376">
    <property type="match status" value="1"/>
</dbReference>
<accession>A0AAW3X0J8</accession>
<evidence type="ECO:0000256" key="4">
    <source>
        <dbReference type="ARBA" id="ARBA00022729"/>
    </source>
</evidence>
<dbReference type="PANTHER" id="PTHR33376:SF4">
    <property type="entry name" value="SIALIC ACID-BINDING PERIPLASMIC PROTEIN SIAP"/>
    <property type="match status" value="1"/>
</dbReference>
<evidence type="ECO:0000313" key="5">
    <source>
        <dbReference type="EMBL" id="MBC5655595.1"/>
    </source>
</evidence>
<gene>
    <name evidence="5" type="primary">dctP</name>
    <name evidence="5" type="ORF">H8S19_00620</name>
</gene>
<dbReference type="EMBL" id="JACOOW010000001">
    <property type="protein sequence ID" value="MBC5655595.1"/>
    <property type="molecule type" value="Genomic_DNA"/>
</dbReference>
<comment type="similarity">
    <text evidence="2">Belongs to the bacterial solute-binding protein 7 family.</text>
</comment>
<keyword evidence="4" id="KW-0732">Signal</keyword>
<dbReference type="InterPro" id="IPR038404">
    <property type="entry name" value="TRAP_DctP_sf"/>
</dbReference>
<proteinExistence type="inferred from homology"/>
<protein>
    <submittedName>
        <fullName evidence="5">TRAP transporter substrate-binding protein DctP</fullName>
    </submittedName>
</protein>
<dbReference type="Pfam" id="PF03480">
    <property type="entry name" value="DctP"/>
    <property type="match status" value="1"/>
</dbReference>
<sequence>MKKGWAGTFAALVLGATVLTGCGGTSDSGHIKLKIATVGNEKHQSTMAAAAFQEKLEELAGDRFEVTIYPSAQLGGEREMAEGVKIGSIELAIVTTDGALPSFVPETQVLAIPYLFADKQEAYYVLDNTLQKELEPKFEAQGFKHLGFCELGFRHFTNNKKEVTKASDMKGLSIRVQESPIWFSLADHLGFIATPIAFNELYTALQQGTVDGQENPIASISSSAFDEVQKYMVLDGHTYAPESMIMNLDFYNKLTDEDRAWIDEAAEYAKDTQRQEVTDMEEEMLASIEANGVKVCKDPDLQSFQDATASLYQEPAVTALVPPELTEKVKQAVEEYRNTHGKE</sequence>
<keyword evidence="6" id="KW-1185">Reference proteome</keyword>
<dbReference type="PIRSF" id="PIRSF006470">
    <property type="entry name" value="DctB"/>
    <property type="match status" value="1"/>
</dbReference>
<dbReference type="Proteomes" id="UP000653904">
    <property type="component" value="Unassembled WGS sequence"/>
</dbReference>
<name>A0AAW3X0J8_9CLOT</name>
<keyword evidence="3" id="KW-0813">Transport</keyword>
<dbReference type="AlphaFoldDB" id="A0AAW3X0J8"/>
<dbReference type="InterPro" id="IPR004682">
    <property type="entry name" value="TRAP_DctP"/>
</dbReference>
<evidence type="ECO:0000256" key="1">
    <source>
        <dbReference type="ARBA" id="ARBA00004196"/>
    </source>
</evidence>
<evidence type="ECO:0000256" key="2">
    <source>
        <dbReference type="ARBA" id="ARBA00009023"/>
    </source>
</evidence>
<organism evidence="5 6">
    <name type="scientific">Clostridium segne</name>
    <dbReference type="NCBI Taxonomy" id="2763038"/>
    <lineage>
        <taxon>Bacteria</taxon>
        <taxon>Bacillati</taxon>
        <taxon>Bacillota</taxon>
        <taxon>Clostridia</taxon>
        <taxon>Eubacteriales</taxon>
        <taxon>Clostridiaceae</taxon>
        <taxon>Clostridium</taxon>
    </lineage>
</organism>
<comment type="caution">
    <text evidence="5">The sequence shown here is derived from an EMBL/GenBank/DDBJ whole genome shotgun (WGS) entry which is preliminary data.</text>
</comment>
<dbReference type="Gene3D" id="3.40.190.170">
    <property type="entry name" value="Bacterial extracellular solute-binding protein, family 7"/>
    <property type="match status" value="1"/>
</dbReference>
<dbReference type="NCBIfam" id="NF037995">
    <property type="entry name" value="TRAP_S1"/>
    <property type="match status" value="1"/>
</dbReference>
<comment type="subcellular location">
    <subcellularLocation>
        <location evidence="1">Cell envelope</location>
    </subcellularLocation>
</comment>
<reference evidence="5 6" key="1">
    <citation type="submission" date="2020-08" db="EMBL/GenBank/DDBJ databases">
        <title>Genome public.</title>
        <authorList>
            <person name="Liu C."/>
            <person name="Sun Q."/>
        </authorList>
    </citation>
    <scope>NUCLEOTIDE SEQUENCE [LARGE SCALE GENOMIC DNA]</scope>
    <source>
        <strain evidence="5 6">BX14</strain>
    </source>
</reference>
<evidence type="ECO:0000313" key="6">
    <source>
        <dbReference type="Proteomes" id="UP000653904"/>
    </source>
</evidence>
<dbReference type="CDD" id="cd13676">
    <property type="entry name" value="PBP2_TRAP_DctP2_like"/>
    <property type="match status" value="1"/>
</dbReference>
<dbReference type="GO" id="GO:0030288">
    <property type="term" value="C:outer membrane-bounded periplasmic space"/>
    <property type="evidence" value="ECO:0007669"/>
    <property type="project" value="InterPro"/>
</dbReference>
<dbReference type="GO" id="GO:0055085">
    <property type="term" value="P:transmembrane transport"/>
    <property type="evidence" value="ECO:0007669"/>
    <property type="project" value="InterPro"/>
</dbReference>
<dbReference type="PROSITE" id="PS51257">
    <property type="entry name" value="PROKAR_LIPOPROTEIN"/>
    <property type="match status" value="1"/>
</dbReference>
<dbReference type="NCBIfam" id="TIGR00787">
    <property type="entry name" value="dctP"/>
    <property type="match status" value="1"/>
</dbReference>
<evidence type="ECO:0000256" key="3">
    <source>
        <dbReference type="ARBA" id="ARBA00022448"/>
    </source>
</evidence>
<dbReference type="RefSeq" id="WP_118482415.1">
    <property type="nucleotide sequence ID" value="NZ_JACOOW010000001.1"/>
</dbReference>
<dbReference type="InterPro" id="IPR018389">
    <property type="entry name" value="DctP_fam"/>
</dbReference>